<keyword evidence="1" id="KW-1133">Transmembrane helix</keyword>
<feature type="transmembrane region" description="Helical" evidence="1">
    <location>
        <begin position="7"/>
        <end position="31"/>
    </location>
</feature>
<evidence type="ECO:0000256" key="1">
    <source>
        <dbReference type="SAM" id="Phobius"/>
    </source>
</evidence>
<dbReference type="AlphaFoldDB" id="A0A1F6DGA5"/>
<dbReference type="Pfam" id="PF01547">
    <property type="entry name" value="SBP_bac_1"/>
    <property type="match status" value="1"/>
</dbReference>
<sequence length="446" mass="48550">MKQGMSAFQIVILSVFGASAVAGVLIFAFLIGSNSGATIGQVVIWGTFDETALQVVLRQMAENDGRLRQVSYVQKNEDTYTTELTNALASGTGPDLFVLRQDDTVSEAPKIFPIPYSSLSKEQFQDLWVEGAETFLSAEGTLGIPFAIDPFILYWNRDMFSTAGIARAPQYWDEMYDAARAITRRNDAGTIVKSAVALGEYANVNHAKGILSMLIMQAGGRITFRDSAGTLSPSLMARVGETSQPAESALRFFTQFANPSGADYSWNRAFPESRVAFAQGDLALYIGPASEEPLIRRLNPNLNFAASSTPQIRGTSKYVDSGYVYAFAVSRTPQNPDGQRTLQEMQKSQQGALTAAYLLGGTDGSKLLATALGLASARRDVLSVRAQGYDELFNKQALLVRAWEDPNAKETERIFRDMIESVTSGAAKTTEAVQRAEQAMRQLTSP</sequence>
<dbReference type="EMBL" id="MFLA01000011">
    <property type="protein sequence ID" value="OGG60347.1"/>
    <property type="molecule type" value="Genomic_DNA"/>
</dbReference>
<evidence type="ECO:0000313" key="3">
    <source>
        <dbReference type="Proteomes" id="UP000176377"/>
    </source>
</evidence>
<comment type="caution">
    <text evidence="2">The sequence shown here is derived from an EMBL/GenBank/DDBJ whole genome shotgun (WGS) entry which is preliminary data.</text>
</comment>
<dbReference type="SUPFAM" id="SSF53850">
    <property type="entry name" value="Periplasmic binding protein-like II"/>
    <property type="match status" value="1"/>
</dbReference>
<organism evidence="2 3">
    <name type="scientific">Candidatus Kaiserbacteria bacterium RIFCSPHIGHO2_01_FULL_56_24</name>
    <dbReference type="NCBI Taxonomy" id="1798487"/>
    <lineage>
        <taxon>Bacteria</taxon>
        <taxon>Candidatus Kaiseribacteriota</taxon>
    </lineage>
</organism>
<dbReference type="InterPro" id="IPR050490">
    <property type="entry name" value="Bact_solute-bd_prot1"/>
</dbReference>
<evidence type="ECO:0008006" key="4">
    <source>
        <dbReference type="Google" id="ProtNLM"/>
    </source>
</evidence>
<accession>A0A1F6DGA5</accession>
<dbReference type="PANTHER" id="PTHR43649:SF12">
    <property type="entry name" value="DIACETYLCHITOBIOSE BINDING PROTEIN DASA"/>
    <property type="match status" value="1"/>
</dbReference>
<dbReference type="Proteomes" id="UP000176377">
    <property type="component" value="Unassembled WGS sequence"/>
</dbReference>
<evidence type="ECO:0000313" key="2">
    <source>
        <dbReference type="EMBL" id="OGG60347.1"/>
    </source>
</evidence>
<keyword evidence="1" id="KW-0812">Transmembrane</keyword>
<name>A0A1F6DGA5_9BACT</name>
<dbReference type="PANTHER" id="PTHR43649">
    <property type="entry name" value="ARABINOSE-BINDING PROTEIN-RELATED"/>
    <property type="match status" value="1"/>
</dbReference>
<reference evidence="2 3" key="1">
    <citation type="journal article" date="2016" name="Nat. Commun.">
        <title>Thousands of microbial genomes shed light on interconnected biogeochemical processes in an aquifer system.</title>
        <authorList>
            <person name="Anantharaman K."/>
            <person name="Brown C.T."/>
            <person name="Hug L.A."/>
            <person name="Sharon I."/>
            <person name="Castelle C.J."/>
            <person name="Probst A.J."/>
            <person name="Thomas B.C."/>
            <person name="Singh A."/>
            <person name="Wilkins M.J."/>
            <person name="Karaoz U."/>
            <person name="Brodie E.L."/>
            <person name="Williams K.H."/>
            <person name="Hubbard S.S."/>
            <person name="Banfield J.F."/>
        </authorList>
    </citation>
    <scope>NUCLEOTIDE SEQUENCE [LARGE SCALE GENOMIC DNA]</scope>
</reference>
<dbReference type="InterPro" id="IPR006059">
    <property type="entry name" value="SBP"/>
</dbReference>
<proteinExistence type="predicted"/>
<gene>
    <name evidence="2" type="ORF">A2765_06350</name>
</gene>
<dbReference type="Gene3D" id="3.40.190.10">
    <property type="entry name" value="Periplasmic binding protein-like II"/>
    <property type="match status" value="1"/>
</dbReference>
<keyword evidence="1" id="KW-0472">Membrane</keyword>
<protein>
    <recommendedName>
        <fullName evidence="4">Sugar ABC transporter substrate-binding protein</fullName>
    </recommendedName>
</protein>